<protein>
    <submittedName>
        <fullName evidence="8">Transmembrane protein</fullName>
    </submittedName>
</protein>
<keyword evidence="3" id="KW-0813">Transport</keyword>
<dbReference type="GO" id="GO:0016020">
    <property type="term" value="C:membrane"/>
    <property type="evidence" value="ECO:0007669"/>
    <property type="project" value="UniProtKB-SubCell"/>
</dbReference>
<evidence type="ECO:0000256" key="4">
    <source>
        <dbReference type="ARBA" id="ARBA00022692"/>
    </source>
</evidence>
<comment type="caution">
    <text evidence="8">The sequence shown here is derived from an EMBL/GenBank/DDBJ whole genome shotgun (WGS) entry which is preliminary data.</text>
</comment>
<evidence type="ECO:0000256" key="7">
    <source>
        <dbReference type="SAM" id="Phobius"/>
    </source>
</evidence>
<feature type="transmembrane region" description="Helical" evidence="7">
    <location>
        <begin position="159"/>
        <end position="181"/>
    </location>
</feature>
<organism evidence="8 9">
    <name type="scientific">Thraustotheca clavata</name>
    <dbReference type="NCBI Taxonomy" id="74557"/>
    <lineage>
        <taxon>Eukaryota</taxon>
        <taxon>Sar</taxon>
        <taxon>Stramenopiles</taxon>
        <taxon>Oomycota</taxon>
        <taxon>Saprolegniomycetes</taxon>
        <taxon>Saprolegniales</taxon>
        <taxon>Achlyaceae</taxon>
        <taxon>Thraustotheca</taxon>
    </lineage>
</organism>
<keyword evidence="4 7" id="KW-0812">Transmembrane</keyword>
<reference evidence="8 9" key="1">
    <citation type="journal article" date="2014" name="Genome Biol. Evol.">
        <title>The secreted proteins of Achlya hypogyna and Thraustotheca clavata identify the ancestral oomycete secretome and reveal gene acquisitions by horizontal gene transfer.</title>
        <authorList>
            <person name="Misner I."/>
            <person name="Blouin N."/>
            <person name="Leonard G."/>
            <person name="Richards T.A."/>
            <person name="Lane C.E."/>
        </authorList>
    </citation>
    <scope>NUCLEOTIDE SEQUENCE [LARGE SCALE GENOMIC DNA]</scope>
    <source>
        <strain evidence="8 9">ATCC 34112</strain>
    </source>
</reference>
<proteinExistence type="inferred from homology"/>
<evidence type="ECO:0000256" key="1">
    <source>
        <dbReference type="ARBA" id="ARBA00004141"/>
    </source>
</evidence>
<keyword evidence="5 7" id="KW-1133">Transmembrane helix</keyword>
<dbReference type="PANTHER" id="PTHR31585">
    <property type="entry name" value="FOLATE-BIOPTERIN TRANSPORTER 1, CHLOROPLASTIC"/>
    <property type="match status" value="1"/>
</dbReference>
<accession>A0A1V9ZXQ5</accession>
<comment type="subcellular location">
    <subcellularLocation>
        <location evidence="1">Membrane</location>
        <topology evidence="1">Multi-pass membrane protein</topology>
    </subcellularLocation>
</comment>
<dbReference type="InterPro" id="IPR036259">
    <property type="entry name" value="MFS_trans_sf"/>
</dbReference>
<gene>
    <name evidence="8" type="ORF">THRCLA_21322</name>
</gene>
<evidence type="ECO:0000313" key="9">
    <source>
        <dbReference type="Proteomes" id="UP000243217"/>
    </source>
</evidence>
<evidence type="ECO:0000256" key="6">
    <source>
        <dbReference type="ARBA" id="ARBA00023136"/>
    </source>
</evidence>
<evidence type="ECO:0000256" key="5">
    <source>
        <dbReference type="ARBA" id="ARBA00022989"/>
    </source>
</evidence>
<dbReference type="PANTHER" id="PTHR31585:SF5">
    <property type="entry name" value="RNA-BINDING S4 DOMAIN-CONTAINING PROTEIN"/>
    <property type="match status" value="1"/>
</dbReference>
<dbReference type="AlphaFoldDB" id="A0A1V9ZXQ5"/>
<feature type="transmembrane region" description="Helical" evidence="7">
    <location>
        <begin position="12"/>
        <end position="32"/>
    </location>
</feature>
<dbReference type="SUPFAM" id="SSF103473">
    <property type="entry name" value="MFS general substrate transporter"/>
    <property type="match status" value="1"/>
</dbReference>
<dbReference type="InterPro" id="IPR039309">
    <property type="entry name" value="BT1"/>
</dbReference>
<keyword evidence="9" id="KW-1185">Reference proteome</keyword>
<evidence type="ECO:0000256" key="3">
    <source>
        <dbReference type="ARBA" id="ARBA00022448"/>
    </source>
</evidence>
<dbReference type="OrthoDB" id="76714at2759"/>
<dbReference type="Proteomes" id="UP000243217">
    <property type="component" value="Unassembled WGS sequence"/>
</dbReference>
<evidence type="ECO:0000313" key="8">
    <source>
        <dbReference type="EMBL" id="OQS02798.1"/>
    </source>
</evidence>
<evidence type="ECO:0000256" key="2">
    <source>
        <dbReference type="ARBA" id="ARBA00007015"/>
    </source>
</evidence>
<comment type="similarity">
    <text evidence="2">Belongs to the major facilitator superfamily. Folate-biopterin transporter (TC 2.A.71) family.</text>
</comment>
<sequence length="198" mass="22396">RWGLNWNWRWLLAITSLVVIAIDSFFVFFTIWDVFRNQWFFAGVGFSEYVPSAARFVVASYCAVEIATAGNEGATYGLLTTVGNLASPVSSVVYKYVDSYFDVSQTQISHDTTEVRWQVSYTYFISYSVKIAALLWLFLLPPQKAQMQELKKHGCKSKFMGGFTIIFFCLALIFAVTTNFMSIFPSTKCYRIAGGKGC</sequence>
<feature type="non-terminal residue" evidence="8">
    <location>
        <position position="1"/>
    </location>
</feature>
<keyword evidence="6 7" id="KW-0472">Membrane</keyword>
<dbReference type="STRING" id="74557.A0A1V9ZXQ5"/>
<name>A0A1V9ZXQ5_9STRA</name>
<dbReference type="EMBL" id="JNBS01001076">
    <property type="protein sequence ID" value="OQS02798.1"/>
    <property type="molecule type" value="Genomic_DNA"/>
</dbReference>
<feature type="transmembrane region" description="Helical" evidence="7">
    <location>
        <begin position="121"/>
        <end position="139"/>
    </location>
</feature>